<dbReference type="InterPro" id="IPR051783">
    <property type="entry name" value="NAD(P)-dependent_oxidoreduct"/>
</dbReference>
<name>A0A0S4J9N5_BODSA</name>
<dbReference type="PANTHER" id="PTHR48079:SF6">
    <property type="entry name" value="NAD(P)-BINDING DOMAIN-CONTAINING PROTEIN-RELATED"/>
    <property type="match status" value="1"/>
</dbReference>
<organism evidence="3 4">
    <name type="scientific">Bodo saltans</name>
    <name type="common">Flagellated protozoan</name>
    <dbReference type="NCBI Taxonomy" id="75058"/>
    <lineage>
        <taxon>Eukaryota</taxon>
        <taxon>Discoba</taxon>
        <taxon>Euglenozoa</taxon>
        <taxon>Kinetoplastea</taxon>
        <taxon>Metakinetoplastina</taxon>
        <taxon>Eubodonida</taxon>
        <taxon>Bodonidae</taxon>
        <taxon>Bodo</taxon>
    </lineage>
</organism>
<proteinExistence type="predicted"/>
<gene>
    <name evidence="3" type="ORF">BSAL_06975</name>
</gene>
<keyword evidence="1" id="KW-1133">Transmembrane helix</keyword>
<evidence type="ECO:0000313" key="4">
    <source>
        <dbReference type="Proteomes" id="UP000051952"/>
    </source>
</evidence>
<keyword evidence="4" id="KW-1185">Reference proteome</keyword>
<dbReference type="VEuPathDB" id="TriTrypDB:BSAL_06975"/>
<dbReference type="Gene3D" id="3.40.50.720">
    <property type="entry name" value="NAD(P)-binding Rossmann-like Domain"/>
    <property type="match status" value="1"/>
</dbReference>
<evidence type="ECO:0000313" key="3">
    <source>
        <dbReference type="EMBL" id="CUG86841.1"/>
    </source>
</evidence>
<evidence type="ECO:0000259" key="2">
    <source>
        <dbReference type="Pfam" id="PF01370"/>
    </source>
</evidence>
<feature type="domain" description="NAD-dependent epimerase/dehydratase" evidence="2">
    <location>
        <begin position="23"/>
        <end position="261"/>
    </location>
</feature>
<dbReference type="OrthoDB" id="2735536at2759"/>
<accession>A0A0S4J9N5</accession>
<dbReference type="AlphaFoldDB" id="A0A0S4J9N5"/>
<dbReference type="InterPro" id="IPR036291">
    <property type="entry name" value="NAD(P)-bd_dom_sf"/>
</dbReference>
<reference evidence="4" key="1">
    <citation type="submission" date="2015-09" db="EMBL/GenBank/DDBJ databases">
        <authorList>
            <consortium name="Pathogen Informatics"/>
        </authorList>
    </citation>
    <scope>NUCLEOTIDE SEQUENCE [LARGE SCALE GENOMIC DNA]</scope>
    <source>
        <strain evidence="4">Lake Konstanz</strain>
    </source>
</reference>
<keyword evidence="1" id="KW-0812">Transmembrane</keyword>
<dbReference type="PANTHER" id="PTHR48079">
    <property type="entry name" value="PROTEIN YEEZ"/>
    <property type="match status" value="1"/>
</dbReference>
<dbReference type="GO" id="GO:0004029">
    <property type="term" value="F:aldehyde dehydrogenase (NAD+) activity"/>
    <property type="evidence" value="ECO:0007669"/>
    <property type="project" value="TreeGrafter"/>
</dbReference>
<keyword evidence="1" id="KW-0472">Membrane</keyword>
<dbReference type="SUPFAM" id="SSF51735">
    <property type="entry name" value="NAD(P)-binding Rossmann-fold domains"/>
    <property type="match status" value="1"/>
</dbReference>
<protein>
    <submittedName>
        <fullName evidence="3">Epimerase, putative</fullName>
    </submittedName>
</protein>
<sequence length="477" mass="52580">MSTEDGGVAFQDGQSVDSDGPFIVVGANGFLGSEVCLHLRRRNRWAKIVAPLRSTSSTVNPRLEGVNVEWVSCGSVVDREVMQRCLDAASAQNHDNGVQRKHVAGIFYTAGLTIYSTHEEDIAAMHDANVRLPDMVLQFCTDFNLRTVFFSCSHVVGCQFRDQSDWIAHDDTERCHASIDAFPFLQQRRDVELHWHQEALKGRAPIVFLRPSLLLGPGDERVRSTYALLELISGMGPVALRYGGGISFVDVRDVASAALQCMFGNVRGGTLMNLNAANLPCEDFVELVEKTLRLSCTSWIPYRSTPRIPAVILRAAAHGITRMRAIFRLPYDERYSPTYIESKLRFYNVSCQRAKGVIRWDPRDLEETIQDTARHLVRLLQHNEAAAAPNGPTTTNHGEIRVVHRPSTTTSRGRSSIVGFGAATSIASSSWRKSRAAPKQSGGPDAGSHRMRLRRLLAAMTLIALVIAGVVMVSVGG</sequence>
<dbReference type="Pfam" id="PF01370">
    <property type="entry name" value="Epimerase"/>
    <property type="match status" value="1"/>
</dbReference>
<dbReference type="InterPro" id="IPR001509">
    <property type="entry name" value="Epimerase_deHydtase"/>
</dbReference>
<evidence type="ECO:0000256" key="1">
    <source>
        <dbReference type="SAM" id="Phobius"/>
    </source>
</evidence>
<dbReference type="GO" id="GO:0005737">
    <property type="term" value="C:cytoplasm"/>
    <property type="evidence" value="ECO:0007669"/>
    <property type="project" value="TreeGrafter"/>
</dbReference>
<dbReference type="EMBL" id="CYKH01001400">
    <property type="protein sequence ID" value="CUG86841.1"/>
    <property type="molecule type" value="Genomic_DNA"/>
</dbReference>
<dbReference type="Proteomes" id="UP000051952">
    <property type="component" value="Unassembled WGS sequence"/>
</dbReference>
<feature type="transmembrane region" description="Helical" evidence="1">
    <location>
        <begin position="456"/>
        <end position="475"/>
    </location>
</feature>